<keyword evidence="3" id="KW-1185">Reference proteome</keyword>
<comment type="caution">
    <text evidence="2">The sequence shown here is derived from an EMBL/GenBank/DDBJ whole genome shotgun (WGS) entry which is preliminary data.</text>
</comment>
<name>A0A934U6R5_9NOCA</name>
<reference evidence="2" key="1">
    <citation type="submission" date="2020-12" db="EMBL/GenBank/DDBJ databases">
        <title>Antrihabitans popcorni sp. nov. and Antrihabitans auranticaus sp. nov., isolated from a larva cave.</title>
        <authorList>
            <person name="Lee S.D."/>
            <person name="Kim I.S."/>
        </authorList>
    </citation>
    <scope>NUCLEOTIDE SEQUENCE</scope>
    <source>
        <strain evidence="2">YC3-6</strain>
    </source>
</reference>
<organism evidence="2 3">
    <name type="scientific">Antrihabitans stalagmiti</name>
    <dbReference type="NCBI Taxonomy" id="2799499"/>
    <lineage>
        <taxon>Bacteria</taxon>
        <taxon>Bacillati</taxon>
        <taxon>Actinomycetota</taxon>
        <taxon>Actinomycetes</taxon>
        <taxon>Mycobacteriales</taxon>
        <taxon>Nocardiaceae</taxon>
        <taxon>Antrihabitans</taxon>
    </lineage>
</organism>
<proteinExistence type="predicted"/>
<feature type="compositionally biased region" description="Basic and acidic residues" evidence="1">
    <location>
        <begin position="80"/>
        <end position="90"/>
    </location>
</feature>
<dbReference type="RefSeq" id="WP_199708497.1">
    <property type="nucleotide sequence ID" value="NZ_JAEMNV010000014.1"/>
</dbReference>
<evidence type="ECO:0000313" key="2">
    <source>
        <dbReference type="EMBL" id="MBJ8342794.1"/>
    </source>
</evidence>
<evidence type="ECO:0000313" key="3">
    <source>
        <dbReference type="Proteomes" id="UP000655868"/>
    </source>
</evidence>
<protein>
    <submittedName>
        <fullName evidence="2">Uncharacterized protein</fullName>
    </submittedName>
</protein>
<evidence type="ECO:0000256" key="1">
    <source>
        <dbReference type="SAM" id="MobiDB-lite"/>
    </source>
</evidence>
<feature type="compositionally biased region" description="Basic residues" evidence="1">
    <location>
        <begin position="91"/>
        <end position="100"/>
    </location>
</feature>
<feature type="region of interest" description="Disordered" evidence="1">
    <location>
        <begin position="77"/>
        <end position="100"/>
    </location>
</feature>
<sequence>MPRTSAEIMAHADELAARFENDDFGATESIEVDGLVGLRKAVVELSDAQKNIELWIAQCRKQGKTWGAIGEVLGTSGEAARQKYGDPAERRPRKKSGVGR</sequence>
<accession>A0A934U6R5</accession>
<gene>
    <name evidence="2" type="ORF">JGU71_28280</name>
</gene>
<dbReference type="AlphaFoldDB" id="A0A934U6R5"/>
<dbReference type="Proteomes" id="UP000655868">
    <property type="component" value="Unassembled WGS sequence"/>
</dbReference>
<dbReference type="EMBL" id="JAEMNV010000014">
    <property type="protein sequence ID" value="MBJ8342794.1"/>
    <property type="molecule type" value="Genomic_DNA"/>
</dbReference>